<sequence>MPKLCEACHASSAVVYCRADAAYLCGSCDGKVHGANKLASRHERVWMCEVCELAPAVVTCKADAAALCFSCDSDIHSVNALARRHERVPVIPFFESSCPRLSVAPSKAAVVHINASSGVVAVPPPVTSGYYDDLDLLSSPYGLEHHYSSPKVHEKEKLKTKAELLEAAEFFPEVDPYLDLDYATAMSAIQVGTDCLVPVHNHVGGPQEPSTVHAQSQLTSSDSELPHKDGYNHCTSSLSYTISSSSIDMGAVPDSSCSDISPPHEGSQGMLECAAPMVPPGGPGETMVREARVMRYKEKRKNRKFVKTIRYASRKAYAESRPRIKGRFAKRTDSDAESRFPTVPDVSFGVVPTY</sequence>
<protein>
    <recommendedName>
        <fullName evidence="13">CONSTANS-like protein</fullName>
    </recommendedName>
</protein>
<feature type="domain" description="B box-type" evidence="9">
    <location>
        <begin position="43"/>
        <end position="90"/>
    </location>
</feature>
<feature type="compositionally biased region" description="Polar residues" evidence="8">
    <location>
        <begin position="208"/>
        <end position="223"/>
    </location>
</feature>
<dbReference type="Proteomes" id="UP001497522">
    <property type="component" value="Chromosome 17"/>
</dbReference>
<name>A0ABP1AZI0_9BRYO</name>
<evidence type="ECO:0000259" key="9">
    <source>
        <dbReference type="PROSITE" id="PS50119"/>
    </source>
</evidence>
<gene>
    <name evidence="11" type="ORF">CSSPJE1EN2_LOCUS10908</name>
</gene>
<dbReference type="PROSITE" id="PS51017">
    <property type="entry name" value="CCT"/>
    <property type="match status" value="1"/>
</dbReference>
<evidence type="ECO:0000256" key="1">
    <source>
        <dbReference type="ARBA" id="ARBA00004123"/>
    </source>
</evidence>
<comment type="similarity">
    <text evidence="2">Belongs to the CONSTANS family.</text>
</comment>
<dbReference type="Pfam" id="PF06203">
    <property type="entry name" value="CCT"/>
    <property type="match status" value="1"/>
</dbReference>
<dbReference type="SMART" id="SM00336">
    <property type="entry name" value="BBOX"/>
    <property type="match status" value="2"/>
</dbReference>
<keyword evidence="12" id="KW-1185">Reference proteome</keyword>
<evidence type="ECO:0000259" key="10">
    <source>
        <dbReference type="PROSITE" id="PS51017"/>
    </source>
</evidence>
<feature type="domain" description="B box-type" evidence="9">
    <location>
        <begin position="1"/>
        <end position="47"/>
    </location>
</feature>
<organism evidence="11 12">
    <name type="scientific">Sphagnum jensenii</name>
    <dbReference type="NCBI Taxonomy" id="128206"/>
    <lineage>
        <taxon>Eukaryota</taxon>
        <taxon>Viridiplantae</taxon>
        <taxon>Streptophyta</taxon>
        <taxon>Embryophyta</taxon>
        <taxon>Bryophyta</taxon>
        <taxon>Sphagnophytina</taxon>
        <taxon>Sphagnopsida</taxon>
        <taxon>Sphagnales</taxon>
        <taxon>Sphagnaceae</taxon>
        <taxon>Sphagnum</taxon>
    </lineage>
</organism>
<dbReference type="PROSITE" id="PS50119">
    <property type="entry name" value="ZF_BBOX"/>
    <property type="match status" value="2"/>
</dbReference>
<dbReference type="PANTHER" id="PTHR31319:SF77">
    <property type="entry name" value="ZINC FINGER PROTEIN CONSTANS-LIKE 4"/>
    <property type="match status" value="1"/>
</dbReference>
<dbReference type="CDD" id="cd19821">
    <property type="entry name" value="Bbox1_BBX-like"/>
    <property type="match status" value="2"/>
</dbReference>
<evidence type="ECO:0000256" key="6">
    <source>
        <dbReference type="PROSITE-ProRule" id="PRU00024"/>
    </source>
</evidence>
<dbReference type="InterPro" id="IPR045281">
    <property type="entry name" value="CONSTANS-like"/>
</dbReference>
<keyword evidence="3" id="KW-0479">Metal-binding</keyword>
<evidence type="ECO:0000313" key="11">
    <source>
        <dbReference type="EMBL" id="CAK9867913.1"/>
    </source>
</evidence>
<dbReference type="InterPro" id="IPR010402">
    <property type="entry name" value="CCT_domain"/>
</dbReference>
<proteinExistence type="inferred from homology"/>
<feature type="region of interest" description="Disordered" evidence="8">
    <location>
        <begin position="206"/>
        <end position="228"/>
    </location>
</feature>
<evidence type="ECO:0008006" key="13">
    <source>
        <dbReference type="Google" id="ProtNLM"/>
    </source>
</evidence>
<evidence type="ECO:0000256" key="2">
    <source>
        <dbReference type="ARBA" id="ARBA00010024"/>
    </source>
</evidence>
<dbReference type="InterPro" id="IPR000315">
    <property type="entry name" value="Znf_B-box"/>
</dbReference>
<dbReference type="Pfam" id="PF00643">
    <property type="entry name" value="zf-B_box"/>
    <property type="match status" value="1"/>
</dbReference>
<evidence type="ECO:0000256" key="5">
    <source>
        <dbReference type="ARBA" id="ARBA00023242"/>
    </source>
</evidence>
<evidence type="ECO:0000256" key="4">
    <source>
        <dbReference type="ARBA" id="ARBA00022833"/>
    </source>
</evidence>
<reference evidence="11" key="1">
    <citation type="submission" date="2024-03" db="EMBL/GenBank/DDBJ databases">
        <authorList>
            <consortium name="ELIXIR-Norway"/>
            <consortium name="Elixir Norway"/>
        </authorList>
    </citation>
    <scope>NUCLEOTIDE SEQUENCE</scope>
</reference>
<evidence type="ECO:0000313" key="12">
    <source>
        <dbReference type="Proteomes" id="UP001497522"/>
    </source>
</evidence>
<evidence type="ECO:0000256" key="7">
    <source>
        <dbReference type="PROSITE-ProRule" id="PRU00357"/>
    </source>
</evidence>
<keyword evidence="6" id="KW-0863">Zinc-finger</keyword>
<dbReference type="InterPro" id="IPR049808">
    <property type="entry name" value="CONSTANS-like_Bbox1"/>
</dbReference>
<accession>A0ABP1AZI0</accession>
<keyword evidence="4" id="KW-0862">Zinc</keyword>
<evidence type="ECO:0000256" key="3">
    <source>
        <dbReference type="ARBA" id="ARBA00022723"/>
    </source>
</evidence>
<dbReference type="PANTHER" id="PTHR31319">
    <property type="entry name" value="ZINC FINGER PROTEIN CONSTANS-LIKE 4"/>
    <property type="match status" value="1"/>
</dbReference>
<comment type="subcellular location">
    <subcellularLocation>
        <location evidence="1 7">Nucleus</location>
    </subcellularLocation>
</comment>
<evidence type="ECO:0000256" key="8">
    <source>
        <dbReference type="SAM" id="MobiDB-lite"/>
    </source>
</evidence>
<feature type="domain" description="CCT" evidence="10">
    <location>
        <begin position="289"/>
        <end position="331"/>
    </location>
</feature>
<dbReference type="EMBL" id="OZ023718">
    <property type="protein sequence ID" value="CAK9867913.1"/>
    <property type="molecule type" value="Genomic_DNA"/>
</dbReference>
<keyword evidence="5 7" id="KW-0539">Nucleus</keyword>